<dbReference type="AlphaFoldDB" id="A0A917T6U0"/>
<name>A0A917T6U0_9ACTN</name>
<dbReference type="SUPFAM" id="SSF51445">
    <property type="entry name" value="(Trans)glycosidases"/>
    <property type="match status" value="1"/>
</dbReference>
<evidence type="ECO:0000259" key="1">
    <source>
        <dbReference type="SMART" id="SM00642"/>
    </source>
</evidence>
<dbReference type="PANTHER" id="PTHR10357:SF209">
    <property type="entry name" value="PERIPLASMIC ALPHA-AMYLASE"/>
    <property type="match status" value="1"/>
</dbReference>
<proteinExistence type="predicted"/>
<dbReference type="InterPro" id="IPR006047">
    <property type="entry name" value="GH13_cat_dom"/>
</dbReference>
<dbReference type="SMART" id="SM00642">
    <property type="entry name" value="Aamy"/>
    <property type="match status" value="1"/>
</dbReference>
<dbReference type="RefSeq" id="WP_190248699.1">
    <property type="nucleotide sequence ID" value="NZ_BMPI01000005.1"/>
</dbReference>
<gene>
    <name evidence="2" type="ORF">GCM10007977_012000</name>
</gene>
<reference evidence="2" key="2">
    <citation type="submission" date="2020-09" db="EMBL/GenBank/DDBJ databases">
        <authorList>
            <person name="Sun Q."/>
            <person name="Ohkuma M."/>
        </authorList>
    </citation>
    <scope>NUCLEOTIDE SEQUENCE</scope>
    <source>
        <strain evidence="2">JCM 19831</strain>
    </source>
</reference>
<dbReference type="Proteomes" id="UP000642070">
    <property type="component" value="Unassembled WGS sequence"/>
</dbReference>
<protein>
    <submittedName>
        <fullName evidence="2">Alpha-amylase</fullName>
    </submittedName>
</protein>
<dbReference type="Gene3D" id="3.20.20.80">
    <property type="entry name" value="Glycosidases"/>
    <property type="match status" value="1"/>
</dbReference>
<dbReference type="InterPro" id="IPR017853">
    <property type="entry name" value="GH"/>
</dbReference>
<dbReference type="EMBL" id="BMPI01000005">
    <property type="protein sequence ID" value="GGM12407.1"/>
    <property type="molecule type" value="Genomic_DNA"/>
</dbReference>
<evidence type="ECO:0000313" key="2">
    <source>
        <dbReference type="EMBL" id="GGM12407.1"/>
    </source>
</evidence>
<reference evidence="2" key="1">
    <citation type="journal article" date="2014" name="Int. J. Syst. Evol. Microbiol.">
        <title>Complete genome sequence of Corynebacterium casei LMG S-19264T (=DSM 44701T), isolated from a smear-ripened cheese.</title>
        <authorList>
            <consortium name="US DOE Joint Genome Institute (JGI-PGF)"/>
            <person name="Walter F."/>
            <person name="Albersmeier A."/>
            <person name="Kalinowski J."/>
            <person name="Ruckert C."/>
        </authorList>
    </citation>
    <scope>NUCLEOTIDE SEQUENCE</scope>
    <source>
        <strain evidence="2">JCM 19831</strain>
    </source>
</reference>
<dbReference type="GO" id="GO:0005975">
    <property type="term" value="P:carbohydrate metabolic process"/>
    <property type="evidence" value="ECO:0007669"/>
    <property type="project" value="InterPro"/>
</dbReference>
<evidence type="ECO:0000313" key="3">
    <source>
        <dbReference type="Proteomes" id="UP000642070"/>
    </source>
</evidence>
<feature type="domain" description="Glycosyl hydrolase family 13 catalytic" evidence="1">
    <location>
        <begin position="33"/>
        <end position="474"/>
    </location>
</feature>
<sequence>MELRRAADIDLAALTRREFHPSPAAWEDEVLYFLLVDRFDDGLERPVITPLDRGNAVATEEDAQRWRDAGERWCGGNLNGIRRRLGYLARLGVTAVWISPILKQVANQDTYHGYGTQNFLDVDPHFGTADELKDLVAAAHEHGIRVVLDVVLNHAGDVFGYEPDNRPVWMGSAYDVRGFRDAGGKPTLPFASVPEAWPDGAVWPAELQRPGTFSAKGRIVNWDRYPEYLEGDFAGLKDIVLGTGPTDQYRPSPALRVLTRAYQYWIAFADLDGFRVDTVKHMDPGAARYFASAIHEFAQSIGKERFYLIAEITGDRAFAYRTLEEIGMDAALGIADVQDRLERVAKGQADPKEYFDLFRNSLQVGRESHTWFRDKVVTGYDDHDQVRKGPWKARFASNNPQLTTVALALNATTLGIPCVYYGSEQLFDGEGGDDRYLREAMFGGEFGPFRSRGAHAFDETHPVYLALARLLDLRKRTPALRRGRQYLRSVSTDGVRFDNPQARGLLPWSRIFADHEVLVAVNTDPAAERTAWVTVDDDLHDPGDALTCRYHSDQRLEGTFTRVERRNGKSVQITVPPAGVVMYE</sequence>
<comment type="caution">
    <text evidence="2">The sequence shown here is derived from an EMBL/GenBank/DDBJ whole genome shotgun (WGS) entry which is preliminary data.</text>
</comment>
<organism evidence="2 3">
    <name type="scientific">Dactylosporangium sucinum</name>
    <dbReference type="NCBI Taxonomy" id="1424081"/>
    <lineage>
        <taxon>Bacteria</taxon>
        <taxon>Bacillati</taxon>
        <taxon>Actinomycetota</taxon>
        <taxon>Actinomycetes</taxon>
        <taxon>Micromonosporales</taxon>
        <taxon>Micromonosporaceae</taxon>
        <taxon>Dactylosporangium</taxon>
    </lineage>
</organism>
<dbReference type="PANTHER" id="PTHR10357">
    <property type="entry name" value="ALPHA-AMYLASE FAMILY MEMBER"/>
    <property type="match status" value="1"/>
</dbReference>
<keyword evidence="3" id="KW-1185">Reference proteome</keyword>
<dbReference type="Pfam" id="PF00128">
    <property type="entry name" value="Alpha-amylase"/>
    <property type="match status" value="1"/>
</dbReference>
<accession>A0A917T6U0</accession>
<dbReference type="CDD" id="cd11352">
    <property type="entry name" value="AmyAc_5"/>
    <property type="match status" value="1"/>
</dbReference>